<protein>
    <submittedName>
        <fullName evidence="1">Uncharacterized protein</fullName>
    </submittedName>
</protein>
<gene>
    <name evidence="1" type="ORF">QAD02_017627</name>
</gene>
<keyword evidence="2" id="KW-1185">Reference proteome</keyword>
<evidence type="ECO:0000313" key="2">
    <source>
        <dbReference type="Proteomes" id="UP001239111"/>
    </source>
</evidence>
<proteinExistence type="predicted"/>
<sequence>MAAAAECLPGTSSDETASSRLQWLRQRKETLEEKLAKKNSELKALCIEEAELTGVLPPEIPLEPGEDPPVIRKRPASTSNQSQNLIQRLRNSGTEESALEIEKQAQIHIAEAALAVLNDPSESKAARRKNRAIYQQSQRRLQELNTQLNFLRQGHGSMQRHSQPGHVPLQGSKQQLQSAAARHRPKKPRPPLENSGKDLSPMVESRNLLQEPGINLSPMAPEHNFNVYQGYDYQDLQAHSYPQGGINPNRATYHAPSPSEHRRSDMGLIGVSSSNNNIYVPPDQFRARTYSQGGGNSSISPHLYPERQYRPIMPNTYTEEERQIMYRQMKMKKQESAELRSRQHSDQRYQDNEAHRRSTQVPYNDIDYSGSQYDGQTHDPSPHLSQAKTAPLDSTHLRKKSDNSVVLGSDHSKMTGKSSIDTYVPPGYWMRLDDEIVWCSEEQAPADRFGSLDRRKQSVAHHHSQSGKSETQSRYHTVALGSKNVPIPHSRSYPAQVHSPDNPAQQQPQSLAKSTGSRALLRTQSLGSVEGWQASSASCVDGSSSTAPDSIADPRLQAKPKEKEWIETSLDTAPRLVRRASQHNPPTIQVQPQSQQPPMPHRERAPPVRSNSIPSNRRPRLLEPDELHQHQQPRPPVPRFVDGKPRVLEIPAESKPSPGSQENGNDTIATLNSPTNHTVVQPGKYQPYREITKPFEMSDFYKYSTKFRKKVDGNVTNDQSQLQQQSASNLNTQKNQKQSNHSVQRITQPVQRNQCPTYPL</sequence>
<reference evidence="1" key="1">
    <citation type="submission" date="2023-04" db="EMBL/GenBank/DDBJ databases">
        <title>A chromosome-level genome assembly of the parasitoid wasp Eretmocerus hayati.</title>
        <authorList>
            <person name="Zhong Y."/>
            <person name="Liu S."/>
            <person name="Liu Y."/>
        </authorList>
    </citation>
    <scope>NUCLEOTIDE SEQUENCE</scope>
    <source>
        <strain evidence="1">ZJU_SS_LIU_2023</strain>
    </source>
</reference>
<dbReference type="EMBL" id="CM056741">
    <property type="protein sequence ID" value="KAJ8681835.1"/>
    <property type="molecule type" value="Genomic_DNA"/>
</dbReference>
<name>A0ACC2PE50_9HYME</name>
<evidence type="ECO:0000313" key="1">
    <source>
        <dbReference type="EMBL" id="KAJ8681835.1"/>
    </source>
</evidence>
<comment type="caution">
    <text evidence="1">The sequence shown here is derived from an EMBL/GenBank/DDBJ whole genome shotgun (WGS) entry which is preliminary data.</text>
</comment>
<dbReference type="Proteomes" id="UP001239111">
    <property type="component" value="Chromosome 1"/>
</dbReference>
<organism evidence="1 2">
    <name type="scientific">Eretmocerus hayati</name>
    <dbReference type="NCBI Taxonomy" id="131215"/>
    <lineage>
        <taxon>Eukaryota</taxon>
        <taxon>Metazoa</taxon>
        <taxon>Ecdysozoa</taxon>
        <taxon>Arthropoda</taxon>
        <taxon>Hexapoda</taxon>
        <taxon>Insecta</taxon>
        <taxon>Pterygota</taxon>
        <taxon>Neoptera</taxon>
        <taxon>Endopterygota</taxon>
        <taxon>Hymenoptera</taxon>
        <taxon>Apocrita</taxon>
        <taxon>Proctotrupomorpha</taxon>
        <taxon>Chalcidoidea</taxon>
        <taxon>Aphelinidae</taxon>
        <taxon>Aphelininae</taxon>
        <taxon>Eretmocerus</taxon>
    </lineage>
</organism>
<accession>A0ACC2PE50</accession>